<sequence>MQGENMKLTNIFIKYCLKYFVAFIIILACCIPVAEVSYKIVKQQIIEKNQLKLKEGINIIDQNISKMFLLTKSMKQDYHFNMLIKKKGELKPDEYLWLQYARRKMEGDSLIYTFPTYSFLLFKENNIYISPVQSDSDFNEYYGKFLKISGAETAEKLKQKLFEIPGIYSFNKVDKINFIADGMEKELSNAIICMIKGTSNYTDSASYIMTYVLDPKTLIQLLLAEDAMAEGVVQIEDVGQDEILLSYGTDCILPWNNAPDERVQINGEGYFLCSYEAQEAGWRVTIGFPETIVENQTKNIMYIILFYICLGIFIVLCLTIFFSYRQYANIRNLFATLSGEGSAPDKGQNEYEALRCILKNITQNKNEYKSKMENLNQQNRALMLENLIVRGINTQEEREEFKKCFERPMEYFCVVLLRMKIEDLNQYQITLLCIMEYLKETSPNDFSNVHTGIRDELFLFSLNPEDASNVSGIKVMFENIITALSDNSNIVFHVGISAIGTDISNINVCYNQAMQVIQAYCSEDVNSVEAYNININSAKENIIDVEFLNKLYNLILCGEKEMIGQQFSKVEAYYQKMPVQYELQKQQIFYTVRNVIYSAYLHLVTNPGEADILPEYQSNYSLSEMVGKLRDSSIAVCSYMEEKKKSRNSELRQNIINYMESHFMDSSITASSVSREMKISEKYLSQFMKEQTGETFASYLERLRIVKAKQYLEETDLSNEKISELTGFGALNTFYRTFHKHTGVSPKAYRSACQH</sequence>
<dbReference type="PROSITE" id="PS51257">
    <property type="entry name" value="PROKAR_LIPOPROTEIN"/>
    <property type="match status" value="1"/>
</dbReference>
<feature type="domain" description="HTH araC/xylS-type" evidence="6">
    <location>
        <begin position="653"/>
        <end position="752"/>
    </location>
</feature>
<dbReference type="SMART" id="SM00342">
    <property type="entry name" value="HTH_ARAC"/>
    <property type="match status" value="1"/>
</dbReference>
<dbReference type="PANTHER" id="PTHR43280">
    <property type="entry name" value="ARAC-FAMILY TRANSCRIPTIONAL REGULATOR"/>
    <property type="match status" value="1"/>
</dbReference>
<dbReference type="GO" id="GO:0043565">
    <property type="term" value="F:sequence-specific DNA binding"/>
    <property type="evidence" value="ECO:0007669"/>
    <property type="project" value="InterPro"/>
</dbReference>
<reference evidence="7 8" key="1">
    <citation type="submission" date="2018-08" db="EMBL/GenBank/DDBJ databases">
        <title>A genome reference for cultivated species of the human gut microbiota.</title>
        <authorList>
            <person name="Zou Y."/>
            <person name="Xue W."/>
            <person name="Luo G."/>
        </authorList>
    </citation>
    <scope>NUCLEOTIDE SEQUENCE [LARGE SCALE GENOMIC DNA]</scope>
    <source>
        <strain evidence="7 8">AF26-4BH</strain>
    </source>
</reference>
<feature type="transmembrane region" description="Helical" evidence="5">
    <location>
        <begin position="12"/>
        <end position="34"/>
    </location>
</feature>
<evidence type="ECO:0000256" key="2">
    <source>
        <dbReference type="ARBA" id="ARBA00023125"/>
    </source>
</evidence>
<keyword evidence="5" id="KW-0812">Transmembrane</keyword>
<dbReference type="Proteomes" id="UP000261166">
    <property type="component" value="Unassembled WGS sequence"/>
</dbReference>
<evidence type="ECO:0000256" key="5">
    <source>
        <dbReference type="SAM" id="Phobius"/>
    </source>
</evidence>
<keyword evidence="5" id="KW-1133">Transmembrane helix</keyword>
<dbReference type="EMBL" id="QVLU01000004">
    <property type="protein sequence ID" value="RGE73123.1"/>
    <property type="molecule type" value="Genomic_DNA"/>
</dbReference>
<evidence type="ECO:0000313" key="8">
    <source>
        <dbReference type="Proteomes" id="UP000261166"/>
    </source>
</evidence>
<keyword evidence="1" id="KW-0805">Transcription regulation</keyword>
<feature type="transmembrane region" description="Helical" evidence="5">
    <location>
        <begin position="300"/>
        <end position="324"/>
    </location>
</feature>
<dbReference type="InterPro" id="IPR018060">
    <property type="entry name" value="HTH_AraC"/>
</dbReference>
<dbReference type="Gene3D" id="1.10.10.60">
    <property type="entry name" value="Homeodomain-like"/>
    <property type="match status" value="2"/>
</dbReference>
<name>A0A3E3J1H4_9FIRM</name>
<accession>A0A3E3J1H4</accession>
<evidence type="ECO:0000256" key="4">
    <source>
        <dbReference type="SAM" id="Coils"/>
    </source>
</evidence>
<proteinExistence type="predicted"/>
<gene>
    <name evidence="7" type="ORF">DWY69_06480</name>
</gene>
<dbReference type="AlphaFoldDB" id="A0A3E3J1H4"/>
<feature type="coiled-coil region" evidence="4">
    <location>
        <begin position="351"/>
        <end position="385"/>
    </location>
</feature>
<keyword evidence="3" id="KW-0804">Transcription</keyword>
<protein>
    <submittedName>
        <fullName evidence="7">AraC family transcriptional regulator</fullName>
    </submittedName>
</protein>
<dbReference type="PANTHER" id="PTHR43280:SF2">
    <property type="entry name" value="HTH-TYPE TRANSCRIPTIONAL REGULATOR EXSA"/>
    <property type="match status" value="1"/>
</dbReference>
<evidence type="ECO:0000256" key="1">
    <source>
        <dbReference type="ARBA" id="ARBA00023015"/>
    </source>
</evidence>
<organism evidence="7 8">
    <name type="scientific">Eisenbergiella massiliensis</name>
    <dbReference type="NCBI Taxonomy" id="1720294"/>
    <lineage>
        <taxon>Bacteria</taxon>
        <taxon>Bacillati</taxon>
        <taxon>Bacillota</taxon>
        <taxon>Clostridia</taxon>
        <taxon>Lachnospirales</taxon>
        <taxon>Lachnospiraceae</taxon>
        <taxon>Eisenbergiella</taxon>
    </lineage>
</organism>
<dbReference type="Pfam" id="PF12833">
    <property type="entry name" value="HTH_18"/>
    <property type="match status" value="1"/>
</dbReference>
<keyword evidence="2" id="KW-0238">DNA-binding</keyword>
<evidence type="ECO:0000313" key="7">
    <source>
        <dbReference type="EMBL" id="RGE73123.1"/>
    </source>
</evidence>
<dbReference type="SUPFAM" id="SSF46689">
    <property type="entry name" value="Homeodomain-like"/>
    <property type="match status" value="1"/>
</dbReference>
<comment type="caution">
    <text evidence="7">The sequence shown here is derived from an EMBL/GenBank/DDBJ whole genome shotgun (WGS) entry which is preliminary data.</text>
</comment>
<dbReference type="InterPro" id="IPR009057">
    <property type="entry name" value="Homeodomain-like_sf"/>
</dbReference>
<keyword evidence="5" id="KW-0472">Membrane</keyword>
<evidence type="ECO:0000259" key="6">
    <source>
        <dbReference type="PROSITE" id="PS01124"/>
    </source>
</evidence>
<dbReference type="OrthoDB" id="253601at2"/>
<dbReference type="PROSITE" id="PS01124">
    <property type="entry name" value="HTH_ARAC_FAMILY_2"/>
    <property type="match status" value="1"/>
</dbReference>
<keyword evidence="4" id="KW-0175">Coiled coil</keyword>
<evidence type="ECO:0000256" key="3">
    <source>
        <dbReference type="ARBA" id="ARBA00023163"/>
    </source>
</evidence>
<dbReference type="GO" id="GO:0003700">
    <property type="term" value="F:DNA-binding transcription factor activity"/>
    <property type="evidence" value="ECO:0007669"/>
    <property type="project" value="InterPro"/>
</dbReference>